<evidence type="ECO:0000256" key="1">
    <source>
        <dbReference type="SAM" id="Phobius"/>
    </source>
</evidence>
<protein>
    <recommendedName>
        <fullName evidence="4">Phage holin family protein</fullName>
    </recommendedName>
</protein>
<dbReference type="Proteomes" id="UP000392064">
    <property type="component" value="Chromosome"/>
</dbReference>
<reference evidence="2 3" key="1">
    <citation type="submission" date="2019-11" db="EMBL/GenBank/DDBJ databases">
        <authorList>
            <person name="Li J."/>
        </authorList>
    </citation>
    <scope>NUCLEOTIDE SEQUENCE [LARGE SCALE GENOMIC DNA]</scope>
    <source>
        <strain evidence="2 3">MF47</strain>
    </source>
</reference>
<feature type="transmembrane region" description="Helical" evidence="1">
    <location>
        <begin position="32"/>
        <end position="53"/>
    </location>
</feature>
<feature type="transmembrane region" description="Helical" evidence="1">
    <location>
        <begin position="7"/>
        <end position="26"/>
    </location>
</feature>
<keyword evidence="1" id="KW-0472">Membrane</keyword>
<keyword evidence="1" id="KW-1133">Transmembrane helix</keyword>
<sequence length="125" mass="13502">MPDVLKSIAISAVANIVSLAIAAWIFDRFDIHLWWFVVAVALFTALTVVLRGVVVTTVNRYARGYTILGGLVLTFLGLLLTEAVVPGSGFSIDGWGTWLGVTLIVWAAGIAYGEVDSVQPEPKRR</sequence>
<dbReference type="RefSeq" id="WP_153651767.1">
    <property type="nucleotide sequence ID" value="NZ_CP045737.1"/>
</dbReference>
<proteinExistence type="predicted"/>
<name>A0A5Q2MHI6_9ACTN</name>
<feature type="transmembrane region" description="Helical" evidence="1">
    <location>
        <begin position="65"/>
        <end position="85"/>
    </location>
</feature>
<evidence type="ECO:0000313" key="3">
    <source>
        <dbReference type="Proteomes" id="UP000392064"/>
    </source>
</evidence>
<feature type="transmembrane region" description="Helical" evidence="1">
    <location>
        <begin position="97"/>
        <end position="115"/>
    </location>
</feature>
<accession>A0A5Q2MHI6</accession>
<dbReference type="KEGG" id="aef:GEV26_03440"/>
<keyword evidence="1" id="KW-0812">Transmembrane</keyword>
<dbReference type="AlphaFoldDB" id="A0A5Q2MHI6"/>
<evidence type="ECO:0008006" key="4">
    <source>
        <dbReference type="Google" id="ProtNLM"/>
    </source>
</evidence>
<dbReference type="EMBL" id="CP045737">
    <property type="protein sequence ID" value="QGG40496.1"/>
    <property type="molecule type" value="Genomic_DNA"/>
</dbReference>
<gene>
    <name evidence="2" type="ORF">GEV26_03440</name>
</gene>
<evidence type="ECO:0000313" key="2">
    <source>
        <dbReference type="EMBL" id="QGG40496.1"/>
    </source>
</evidence>
<keyword evidence="3" id="KW-1185">Reference proteome</keyword>
<organism evidence="2 3">
    <name type="scientific">Aeromicrobium yanjiei</name>
    <dbReference type="NCBI Taxonomy" id="2662028"/>
    <lineage>
        <taxon>Bacteria</taxon>
        <taxon>Bacillati</taxon>
        <taxon>Actinomycetota</taxon>
        <taxon>Actinomycetes</taxon>
        <taxon>Propionibacteriales</taxon>
        <taxon>Nocardioidaceae</taxon>
        <taxon>Aeromicrobium</taxon>
    </lineage>
</organism>